<organism evidence="1 2">
    <name type="scientific">Lentinula aff. lateritia</name>
    <dbReference type="NCBI Taxonomy" id="2804960"/>
    <lineage>
        <taxon>Eukaryota</taxon>
        <taxon>Fungi</taxon>
        <taxon>Dikarya</taxon>
        <taxon>Basidiomycota</taxon>
        <taxon>Agaricomycotina</taxon>
        <taxon>Agaricomycetes</taxon>
        <taxon>Agaricomycetidae</taxon>
        <taxon>Agaricales</taxon>
        <taxon>Marasmiineae</taxon>
        <taxon>Omphalotaceae</taxon>
        <taxon>Lentinula</taxon>
    </lineage>
</organism>
<dbReference type="EMBL" id="MU796785">
    <property type="protein sequence ID" value="KAJ3803781.1"/>
    <property type="molecule type" value="Genomic_DNA"/>
</dbReference>
<feature type="non-terminal residue" evidence="1">
    <location>
        <position position="276"/>
    </location>
</feature>
<evidence type="ECO:0000313" key="2">
    <source>
        <dbReference type="Proteomes" id="UP001163835"/>
    </source>
</evidence>
<gene>
    <name evidence="1" type="ORF">F5876DRAFT_54126</name>
</gene>
<evidence type="ECO:0000313" key="1">
    <source>
        <dbReference type="EMBL" id="KAJ3803781.1"/>
    </source>
</evidence>
<keyword evidence="1" id="KW-0378">Hydrolase</keyword>
<keyword evidence="2" id="KW-1185">Reference proteome</keyword>
<proteinExistence type="predicted"/>
<reference evidence="1" key="1">
    <citation type="submission" date="2022-09" db="EMBL/GenBank/DDBJ databases">
        <title>A Global Phylogenomic Analysis of the Shiitake Genus Lentinula.</title>
        <authorList>
            <consortium name="DOE Joint Genome Institute"/>
            <person name="Sierra-Patev S."/>
            <person name="Min B."/>
            <person name="Naranjo-Ortiz M."/>
            <person name="Looney B."/>
            <person name="Konkel Z."/>
            <person name="Slot J.C."/>
            <person name="Sakamoto Y."/>
            <person name="Steenwyk J.L."/>
            <person name="Rokas A."/>
            <person name="Carro J."/>
            <person name="Camarero S."/>
            <person name="Ferreira P."/>
            <person name="Molpeceres G."/>
            <person name="Ruiz-Duenas F.J."/>
            <person name="Serrano A."/>
            <person name="Henrissat B."/>
            <person name="Drula E."/>
            <person name="Hughes K.W."/>
            <person name="Mata J.L."/>
            <person name="Ishikawa N.K."/>
            <person name="Vargas-Isla R."/>
            <person name="Ushijima S."/>
            <person name="Smith C.A."/>
            <person name="Ahrendt S."/>
            <person name="Andreopoulos W."/>
            <person name="He G."/>
            <person name="Labutti K."/>
            <person name="Lipzen A."/>
            <person name="Ng V."/>
            <person name="Riley R."/>
            <person name="Sandor L."/>
            <person name="Barry K."/>
            <person name="Martinez A.T."/>
            <person name="Xiao Y."/>
            <person name="Gibbons J.G."/>
            <person name="Terashima K."/>
            <person name="Grigoriev I.V."/>
            <person name="Hibbett D.S."/>
        </authorList>
    </citation>
    <scope>NUCLEOTIDE SEQUENCE</scope>
    <source>
        <strain evidence="1">TMI1499</strain>
    </source>
</reference>
<name>A0ACC1TH66_9AGAR</name>
<accession>A0ACC1TH66</accession>
<keyword evidence="1" id="KW-0255">Endonuclease</keyword>
<sequence length="276" mass="32222">MEENPLLEVKCNNDAEGKARNGIAFLLNKNLTRNKAITHDIIIPGRASRIIIQISPTERLNVVNIYAPNIEKEKIAFYKKLLRKLSAMEDMEDMIMMGDFNMVNDSPDRLPQRKDDERVVDPVNAIITKFKIVDGWRKYNEDNLEFTFTSMSNKSSARIDRIYVPLNTEKTFSEWKIESTLGISDHKLITVFKNKENTPYIGKGLWRMNHDLVEYEPFRTEVGPVLMQLEKDLETPRNISPQSMWIKTKERIVVIAKEKEKQRKAQINKKRRALIK</sequence>
<comment type="caution">
    <text evidence="1">The sequence shown here is derived from an EMBL/GenBank/DDBJ whole genome shotgun (WGS) entry which is preliminary data.</text>
</comment>
<protein>
    <submittedName>
        <fullName evidence="1">Endonuclease/exonuclease/phosphatase</fullName>
    </submittedName>
</protein>
<keyword evidence="1" id="KW-0540">Nuclease</keyword>
<dbReference type="Proteomes" id="UP001163835">
    <property type="component" value="Unassembled WGS sequence"/>
</dbReference>